<dbReference type="Gene3D" id="2.40.128.20">
    <property type="match status" value="1"/>
</dbReference>
<reference evidence="2" key="1">
    <citation type="journal article" date="2017" name="Parasit. Vectors">
        <title>Sialotranscriptomics of Rhipicephalus zambeziensis reveals intricate expression profiles of secretory proteins and suggests tight temporal transcriptional regulation during blood-feeding.</title>
        <authorList>
            <person name="de Castro M.H."/>
            <person name="de Klerk D."/>
            <person name="Pienaar R."/>
            <person name="Rees D.J.G."/>
            <person name="Mans B.J."/>
        </authorList>
    </citation>
    <scope>NUCLEOTIDE SEQUENCE</scope>
    <source>
        <tissue evidence="2">Salivary glands</tissue>
    </source>
</reference>
<name>A0A224YBP0_9ACAR</name>
<evidence type="ECO:0000256" key="1">
    <source>
        <dbReference type="SAM" id="SignalP"/>
    </source>
</evidence>
<accession>A0A224YBP0</accession>
<sequence length="225" mass="26395">MKYRIFSLYVTCAWAFFSHGSDAQQRLRGPPRYDKAHLVERIIGRKSLLIISRSIYFRCDYPICVQSCLDGRYHHVYRHTLSYFNKRKKVQKRQGPKVSRTAYMHVLRRRIDDTPILVINAFMGRNATDPKVSGRYDIFFATAVCFVVGTQVANLSSATHNFDRRQARNSACLLWRKAVATEQEQVPCRRAFETHCRYYYGYKFIYRSDICMSATHTEQSMCAIQ</sequence>
<dbReference type="InterPro" id="IPR012674">
    <property type="entry name" value="Calycin"/>
</dbReference>
<keyword evidence="1" id="KW-0732">Signal</keyword>
<evidence type="ECO:0000313" key="2">
    <source>
        <dbReference type="EMBL" id="MAA15117.1"/>
    </source>
</evidence>
<dbReference type="EMBL" id="GFPF01003971">
    <property type="protein sequence ID" value="MAA15117.1"/>
    <property type="molecule type" value="Transcribed_RNA"/>
</dbReference>
<dbReference type="AlphaFoldDB" id="A0A224YBP0"/>
<feature type="chain" id="PRO_5012081616" evidence="1">
    <location>
        <begin position="24"/>
        <end position="225"/>
    </location>
</feature>
<proteinExistence type="predicted"/>
<protein>
    <submittedName>
        <fullName evidence="2">Lipocalin</fullName>
    </submittedName>
</protein>
<feature type="signal peptide" evidence="1">
    <location>
        <begin position="1"/>
        <end position="23"/>
    </location>
</feature>
<organism evidence="2">
    <name type="scientific">Rhipicephalus zambeziensis</name>
    <dbReference type="NCBI Taxonomy" id="60191"/>
    <lineage>
        <taxon>Eukaryota</taxon>
        <taxon>Metazoa</taxon>
        <taxon>Ecdysozoa</taxon>
        <taxon>Arthropoda</taxon>
        <taxon>Chelicerata</taxon>
        <taxon>Arachnida</taxon>
        <taxon>Acari</taxon>
        <taxon>Parasitiformes</taxon>
        <taxon>Ixodida</taxon>
        <taxon>Ixodoidea</taxon>
        <taxon>Ixodidae</taxon>
        <taxon>Rhipicephalinae</taxon>
        <taxon>Rhipicephalus</taxon>
        <taxon>Rhipicephalus</taxon>
    </lineage>
</organism>